<keyword evidence="1" id="KW-0812">Transmembrane</keyword>
<evidence type="ECO:0000313" key="3">
    <source>
        <dbReference type="Proteomes" id="UP000322873"/>
    </source>
</evidence>
<organism evidence="2 3">
    <name type="scientific">Monilinia fructicola</name>
    <name type="common">Brown rot fungus</name>
    <name type="synonym">Ciboria fructicola</name>
    <dbReference type="NCBI Taxonomy" id="38448"/>
    <lineage>
        <taxon>Eukaryota</taxon>
        <taxon>Fungi</taxon>
        <taxon>Dikarya</taxon>
        <taxon>Ascomycota</taxon>
        <taxon>Pezizomycotina</taxon>
        <taxon>Leotiomycetes</taxon>
        <taxon>Helotiales</taxon>
        <taxon>Sclerotiniaceae</taxon>
        <taxon>Monilinia</taxon>
    </lineage>
</organism>
<accession>A0A5M9JR62</accession>
<keyword evidence="1" id="KW-0472">Membrane</keyword>
<sequence>MDYSDAFRLVNLAVGCVHGPWWNIPILPLRLVSTNIHATTSFEKVPRIDTNIANRSSLGCYVIIFGICTALLGLSYPISTFPSFTKVFKSHLKSPVTRPSSFPSSVEEFSMYSSDQSSYTTTSCFVPSIEPPANMREADGGWGAEQRPAASLNTRLHRHPLIATNIVDSQQKRLVLRIASSLLPTRWLGLAIERMMNHLGISLPLLACIQVRGFVHNKSKIHSRTKTKLHMVTLSAENMEY</sequence>
<evidence type="ECO:0000313" key="2">
    <source>
        <dbReference type="EMBL" id="KAA8570903.1"/>
    </source>
</evidence>
<keyword evidence="3" id="KW-1185">Reference proteome</keyword>
<protein>
    <submittedName>
        <fullName evidence="2">Uncharacterized protein</fullName>
    </submittedName>
</protein>
<feature type="transmembrane region" description="Helical" evidence="1">
    <location>
        <begin position="58"/>
        <end position="78"/>
    </location>
</feature>
<proteinExistence type="predicted"/>
<dbReference type="EMBL" id="VICG01000006">
    <property type="protein sequence ID" value="KAA8570903.1"/>
    <property type="molecule type" value="Genomic_DNA"/>
</dbReference>
<gene>
    <name evidence="2" type="ORF">EYC84_000287</name>
</gene>
<comment type="caution">
    <text evidence="2">The sequence shown here is derived from an EMBL/GenBank/DDBJ whole genome shotgun (WGS) entry which is preliminary data.</text>
</comment>
<reference evidence="2 3" key="1">
    <citation type="submission" date="2019-06" db="EMBL/GenBank/DDBJ databases">
        <title>Genome Sequence of the Brown Rot Fungal Pathogen Monilinia fructicola.</title>
        <authorList>
            <person name="De Miccolis Angelini R.M."/>
            <person name="Landi L."/>
            <person name="Abate D."/>
            <person name="Pollastro S."/>
            <person name="Romanazzi G."/>
            <person name="Faretra F."/>
        </authorList>
    </citation>
    <scope>NUCLEOTIDE SEQUENCE [LARGE SCALE GENOMIC DNA]</scope>
    <source>
        <strain evidence="2 3">Mfrc123</strain>
    </source>
</reference>
<keyword evidence="1" id="KW-1133">Transmembrane helix</keyword>
<dbReference type="Proteomes" id="UP000322873">
    <property type="component" value="Unassembled WGS sequence"/>
</dbReference>
<name>A0A5M9JR62_MONFR</name>
<dbReference type="AlphaFoldDB" id="A0A5M9JR62"/>
<evidence type="ECO:0000256" key="1">
    <source>
        <dbReference type="SAM" id="Phobius"/>
    </source>
</evidence>